<keyword evidence="2" id="KW-0472">Membrane</keyword>
<protein>
    <submittedName>
        <fullName evidence="3">DUF3159 domain-containing protein</fullName>
    </submittedName>
</protein>
<gene>
    <name evidence="3" type="ORF">JHE00_24740</name>
</gene>
<feature type="region of interest" description="Disordered" evidence="1">
    <location>
        <begin position="190"/>
        <end position="218"/>
    </location>
</feature>
<proteinExistence type="predicted"/>
<organism evidence="3 4">
    <name type="scientific">Prauserella cavernicola</name>
    <dbReference type="NCBI Taxonomy" id="2800127"/>
    <lineage>
        <taxon>Bacteria</taxon>
        <taxon>Bacillati</taxon>
        <taxon>Actinomycetota</taxon>
        <taxon>Actinomycetes</taxon>
        <taxon>Pseudonocardiales</taxon>
        <taxon>Pseudonocardiaceae</taxon>
        <taxon>Prauserella</taxon>
    </lineage>
</organism>
<dbReference type="EMBL" id="JAENJH010000007">
    <property type="protein sequence ID" value="MBK1787545.1"/>
    <property type="molecule type" value="Genomic_DNA"/>
</dbReference>
<dbReference type="Proteomes" id="UP000635245">
    <property type="component" value="Unassembled WGS sequence"/>
</dbReference>
<evidence type="ECO:0000256" key="2">
    <source>
        <dbReference type="SAM" id="Phobius"/>
    </source>
</evidence>
<comment type="caution">
    <text evidence="3">The sequence shown here is derived from an EMBL/GenBank/DDBJ whole genome shotgun (WGS) entry which is preliminary data.</text>
</comment>
<reference evidence="3" key="1">
    <citation type="submission" date="2020-12" db="EMBL/GenBank/DDBJ databases">
        <title>Prauserella sp. ASG 168, a novel actinomycete isolated from cave rock.</title>
        <authorList>
            <person name="Suriyachadkun C."/>
        </authorList>
    </citation>
    <scope>NUCLEOTIDE SEQUENCE</scope>
    <source>
        <strain evidence="3">ASG 168</strain>
    </source>
</reference>
<keyword evidence="2" id="KW-0812">Transmembrane</keyword>
<feature type="transmembrane region" description="Helical" evidence="2">
    <location>
        <begin position="39"/>
        <end position="61"/>
    </location>
</feature>
<keyword evidence="2" id="KW-1133">Transmembrane helix</keyword>
<dbReference type="AlphaFoldDB" id="A0A934QVX3"/>
<evidence type="ECO:0000256" key="1">
    <source>
        <dbReference type="SAM" id="MobiDB-lite"/>
    </source>
</evidence>
<dbReference type="RefSeq" id="WP_200322283.1">
    <property type="nucleotide sequence ID" value="NZ_JAENJH010000007.1"/>
</dbReference>
<feature type="transmembrane region" description="Helical" evidence="2">
    <location>
        <begin position="68"/>
        <end position="87"/>
    </location>
</feature>
<feature type="transmembrane region" description="Helical" evidence="2">
    <location>
        <begin position="93"/>
        <end position="113"/>
    </location>
</feature>
<dbReference type="InterPro" id="IPR016566">
    <property type="entry name" value="UCP010219"/>
</dbReference>
<accession>A0A934QVX3</accession>
<feature type="compositionally biased region" description="Basic and acidic residues" evidence="1">
    <location>
        <begin position="209"/>
        <end position="218"/>
    </location>
</feature>
<evidence type="ECO:0000313" key="4">
    <source>
        <dbReference type="Proteomes" id="UP000635245"/>
    </source>
</evidence>
<name>A0A934QVX3_9PSEU</name>
<feature type="region of interest" description="Disordered" evidence="1">
    <location>
        <begin position="1"/>
        <end position="20"/>
    </location>
</feature>
<feature type="transmembrane region" description="Helical" evidence="2">
    <location>
        <begin position="162"/>
        <end position="182"/>
    </location>
</feature>
<evidence type="ECO:0000313" key="3">
    <source>
        <dbReference type="EMBL" id="MBK1787545.1"/>
    </source>
</evidence>
<keyword evidence="4" id="KW-1185">Reference proteome</keyword>
<dbReference type="Pfam" id="PF11361">
    <property type="entry name" value="DUF3159"/>
    <property type="match status" value="1"/>
</dbReference>
<sequence length="218" mass="23007">MTSSQEAREESRPQSRDARRHVADAVVPNVAFLVAYETVGVTAGVISAIVAGAVLVVIRLLNKQKLTMVFAAFGVVLLHAGTVVATGDGRDYFLPWLLFNVGLTVVLAGSLLLGRPISARMTRSAALSRDISKHKKVTALWTLLGALHLLVGLPLYSADLVVALGVAKFALGPPAILLLGVLSWRILRTPDQDDESGESGEGGEGGEGEESRTENQAS</sequence>
<feature type="transmembrane region" description="Helical" evidence="2">
    <location>
        <begin position="137"/>
        <end position="156"/>
    </location>
</feature>